<organism evidence="2 3">
    <name type="scientific">Nezara viridula</name>
    <name type="common">Southern green stink bug</name>
    <name type="synonym">Cimex viridulus</name>
    <dbReference type="NCBI Taxonomy" id="85310"/>
    <lineage>
        <taxon>Eukaryota</taxon>
        <taxon>Metazoa</taxon>
        <taxon>Ecdysozoa</taxon>
        <taxon>Arthropoda</taxon>
        <taxon>Hexapoda</taxon>
        <taxon>Insecta</taxon>
        <taxon>Pterygota</taxon>
        <taxon>Neoptera</taxon>
        <taxon>Paraneoptera</taxon>
        <taxon>Hemiptera</taxon>
        <taxon>Heteroptera</taxon>
        <taxon>Panheteroptera</taxon>
        <taxon>Pentatomomorpha</taxon>
        <taxon>Pentatomoidea</taxon>
        <taxon>Pentatomidae</taxon>
        <taxon>Pentatominae</taxon>
        <taxon>Nezara</taxon>
    </lineage>
</organism>
<name>A0A9P0H7V9_NEZVI</name>
<keyword evidence="3" id="KW-1185">Reference proteome</keyword>
<dbReference type="Gene3D" id="6.10.140.2220">
    <property type="match status" value="1"/>
</dbReference>
<dbReference type="GO" id="GO:0008170">
    <property type="term" value="F:N-methyltransferase activity"/>
    <property type="evidence" value="ECO:0007669"/>
    <property type="project" value="UniProtKB-ARBA"/>
</dbReference>
<dbReference type="InterPro" id="IPR053010">
    <property type="entry name" value="SET_SmydA-8"/>
</dbReference>
<dbReference type="PANTHER" id="PTHR46455:SF3">
    <property type="entry name" value="SET AND MYND DOMAIN CONTAINING, ARTHROPOD-SPECIFIC, MEMBER 9, ISOFORM A-RELATED"/>
    <property type="match status" value="1"/>
</dbReference>
<dbReference type="SUPFAM" id="SSF82199">
    <property type="entry name" value="SET domain"/>
    <property type="match status" value="1"/>
</dbReference>
<dbReference type="EMBL" id="OV725079">
    <property type="protein sequence ID" value="CAH1397168.1"/>
    <property type="molecule type" value="Genomic_DNA"/>
</dbReference>
<dbReference type="PANTHER" id="PTHR46455">
    <property type="entry name" value="SET AND MYND DOMAIN CONTAINING, ARTHROPOD-SPECIFIC, MEMBER 4, ISOFORM A"/>
    <property type="match status" value="1"/>
</dbReference>
<dbReference type="Gene3D" id="2.170.270.10">
    <property type="entry name" value="SET domain"/>
    <property type="match status" value="1"/>
</dbReference>
<dbReference type="SMART" id="SM00317">
    <property type="entry name" value="SET"/>
    <property type="match status" value="1"/>
</dbReference>
<proteinExistence type="predicted"/>
<dbReference type="Pfam" id="PF00856">
    <property type="entry name" value="SET"/>
    <property type="match status" value="1"/>
</dbReference>
<sequence length="438" mass="49929">MCDELNRILKQRELLFGNQQCWIINKSNISGSGVFTNKSYETGEIIFRDTPIVIGPRSSVLPPACVSCMKMGVPLITCSKGCRLPVCNSECENTISHERECRLLLEFSVKKGEFWSPLLYRALTALRCLLVSDEEKKLIKCLSANKKTNHIEMLFLKKELLKNFSDEEEQFLNLSCAVLSGTAFETELGEGKIKASLRGLYPLAGMMNHSCVPNTQHYFLLENNIQTMYVVATCPIPEGMELTTHYSYLFWPTIIRRHFLFATKQFWCTCNRCGDPTEFDTNLSALECNCGGLILPLCSIDMKSDWKCGSCDEVVPASKLPFAKPLEVLNKSETTSGYKMKYFSIIEKFEQVWSVGHKNTPYEALTDEELENKEKITKELIALNNSLKLGDSRIKGLLSLELYDTFKEKINRNNFIEDEEEIDWVRENAKKILNIAIE</sequence>
<dbReference type="OrthoDB" id="5945798at2759"/>
<dbReference type="CDD" id="cd20071">
    <property type="entry name" value="SET_SMYD"/>
    <property type="match status" value="1"/>
</dbReference>
<dbReference type="PROSITE" id="PS50280">
    <property type="entry name" value="SET"/>
    <property type="match status" value="1"/>
</dbReference>
<dbReference type="Proteomes" id="UP001152798">
    <property type="component" value="Chromosome 3"/>
</dbReference>
<dbReference type="AlphaFoldDB" id="A0A9P0H7V9"/>
<gene>
    <name evidence="2" type="ORF">NEZAVI_LOCUS7068</name>
</gene>
<evidence type="ECO:0000259" key="1">
    <source>
        <dbReference type="PROSITE" id="PS50280"/>
    </source>
</evidence>
<feature type="domain" description="SET" evidence="1">
    <location>
        <begin position="20"/>
        <end position="247"/>
    </location>
</feature>
<dbReference type="GO" id="GO:0008276">
    <property type="term" value="F:protein methyltransferase activity"/>
    <property type="evidence" value="ECO:0007669"/>
    <property type="project" value="UniProtKB-ARBA"/>
</dbReference>
<dbReference type="Gene3D" id="1.10.220.160">
    <property type="match status" value="1"/>
</dbReference>
<protein>
    <recommendedName>
        <fullName evidence="1">SET domain-containing protein</fullName>
    </recommendedName>
</protein>
<accession>A0A9P0H7V9</accession>
<dbReference type="InterPro" id="IPR046341">
    <property type="entry name" value="SET_dom_sf"/>
</dbReference>
<dbReference type="InterPro" id="IPR001214">
    <property type="entry name" value="SET_dom"/>
</dbReference>
<reference evidence="2" key="1">
    <citation type="submission" date="2022-01" db="EMBL/GenBank/DDBJ databases">
        <authorList>
            <person name="King R."/>
        </authorList>
    </citation>
    <scope>NUCLEOTIDE SEQUENCE</scope>
</reference>
<evidence type="ECO:0000313" key="3">
    <source>
        <dbReference type="Proteomes" id="UP001152798"/>
    </source>
</evidence>
<evidence type="ECO:0000313" key="2">
    <source>
        <dbReference type="EMBL" id="CAH1397168.1"/>
    </source>
</evidence>
<dbReference type="GO" id="GO:0008757">
    <property type="term" value="F:S-adenosylmethionine-dependent methyltransferase activity"/>
    <property type="evidence" value="ECO:0007669"/>
    <property type="project" value="UniProtKB-ARBA"/>
</dbReference>